<organism evidence="9 10">
    <name type="scientific">Sphingoaurantiacus capsulatus</name>
    <dbReference type="NCBI Taxonomy" id="1771310"/>
    <lineage>
        <taxon>Bacteria</taxon>
        <taxon>Pseudomonadati</taxon>
        <taxon>Pseudomonadota</taxon>
        <taxon>Alphaproteobacteria</taxon>
        <taxon>Sphingomonadales</taxon>
        <taxon>Sphingosinicellaceae</taxon>
        <taxon>Sphingoaurantiacus</taxon>
    </lineage>
</organism>
<dbReference type="RefSeq" id="WP_380861083.1">
    <property type="nucleotide sequence ID" value="NZ_JBHRXV010000010.1"/>
</dbReference>
<gene>
    <name evidence="7" type="primary">mraZ</name>
    <name evidence="9" type="ORF">ACFOMD_10645</name>
</gene>
<dbReference type="EMBL" id="JBHRXV010000010">
    <property type="protein sequence ID" value="MFC3713033.1"/>
    <property type="molecule type" value="Genomic_DNA"/>
</dbReference>
<evidence type="ECO:0000256" key="3">
    <source>
        <dbReference type="ARBA" id="ARBA00022737"/>
    </source>
</evidence>
<dbReference type="CDD" id="cd16321">
    <property type="entry name" value="MraZ_C"/>
    <property type="match status" value="1"/>
</dbReference>
<keyword evidence="10" id="KW-1185">Reference proteome</keyword>
<keyword evidence="6 7" id="KW-0804">Transcription</keyword>
<evidence type="ECO:0000256" key="2">
    <source>
        <dbReference type="ARBA" id="ARBA00022490"/>
    </source>
</evidence>
<comment type="caution">
    <text evidence="9">The sequence shown here is derived from an EMBL/GenBank/DDBJ whole genome shotgun (WGS) entry which is preliminary data.</text>
</comment>
<comment type="subunit">
    <text evidence="7">Forms oligomers.</text>
</comment>
<keyword evidence="5 7" id="KW-0238">DNA-binding</keyword>
<evidence type="ECO:0000256" key="6">
    <source>
        <dbReference type="ARBA" id="ARBA00023163"/>
    </source>
</evidence>
<evidence type="ECO:0000256" key="7">
    <source>
        <dbReference type="HAMAP-Rule" id="MF_01008"/>
    </source>
</evidence>
<feature type="domain" description="SpoVT-AbrB" evidence="8">
    <location>
        <begin position="9"/>
        <end position="58"/>
    </location>
</feature>
<dbReference type="InterPro" id="IPR037914">
    <property type="entry name" value="SpoVT-AbrB_sf"/>
</dbReference>
<dbReference type="InterPro" id="IPR035642">
    <property type="entry name" value="MraZ_N"/>
</dbReference>
<dbReference type="Proteomes" id="UP001595615">
    <property type="component" value="Unassembled WGS sequence"/>
</dbReference>
<evidence type="ECO:0000256" key="5">
    <source>
        <dbReference type="ARBA" id="ARBA00023125"/>
    </source>
</evidence>
<accession>A0ABV7XDD6</accession>
<evidence type="ECO:0000313" key="9">
    <source>
        <dbReference type="EMBL" id="MFC3713033.1"/>
    </source>
</evidence>
<name>A0ABV7XDD6_9SPHN</name>
<dbReference type="InterPro" id="IPR038619">
    <property type="entry name" value="MraZ_sf"/>
</dbReference>
<keyword evidence="2 7" id="KW-0963">Cytoplasm</keyword>
<dbReference type="InterPro" id="IPR007159">
    <property type="entry name" value="SpoVT-AbrB_dom"/>
</dbReference>
<evidence type="ECO:0000259" key="8">
    <source>
        <dbReference type="PROSITE" id="PS51740"/>
    </source>
</evidence>
<dbReference type="PANTHER" id="PTHR34701:SF1">
    <property type="entry name" value="TRANSCRIPTIONAL REGULATOR MRAZ"/>
    <property type="match status" value="1"/>
</dbReference>
<evidence type="ECO:0000256" key="1">
    <source>
        <dbReference type="ARBA" id="ARBA00013860"/>
    </source>
</evidence>
<dbReference type="Pfam" id="PF02381">
    <property type="entry name" value="MraZ"/>
    <property type="match status" value="1"/>
</dbReference>
<dbReference type="CDD" id="cd16320">
    <property type="entry name" value="MraZ_N"/>
    <property type="match status" value="1"/>
</dbReference>
<keyword evidence="3" id="KW-0677">Repeat</keyword>
<reference evidence="10" key="1">
    <citation type="journal article" date="2019" name="Int. J. Syst. Evol. Microbiol.">
        <title>The Global Catalogue of Microorganisms (GCM) 10K type strain sequencing project: providing services to taxonomists for standard genome sequencing and annotation.</title>
        <authorList>
            <consortium name="The Broad Institute Genomics Platform"/>
            <consortium name="The Broad Institute Genome Sequencing Center for Infectious Disease"/>
            <person name="Wu L."/>
            <person name="Ma J."/>
        </authorList>
    </citation>
    <scope>NUCLEOTIDE SEQUENCE [LARGE SCALE GENOMIC DNA]</scope>
    <source>
        <strain evidence="10">KCTC 42644</strain>
    </source>
</reference>
<dbReference type="SUPFAM" id="SSF89447">
    <property type="entry name" value="AbrB/MazE/MraZ-like"/>
    <property type="match status" value="1"/>
</dbReference>
<protein>
    <recommendedName>
        <fullName evidence="1 7">Transcriptional regulator MraZ</fullName>
    </recommendedName>
</protein>
<evidence type="ECO:0000313" key="10">
    <source>
        <dbReference type="Proteomes" id="UP001595615"/>
    </source>
</evidence>
<evidence type="ECO:0000256" key="4">
    <source>
        <dbReference type="ARBA" id="ARBA00023015"/>
    </source>
</evidence>
<dbReference type="PANTHER" id="PTHR34701">
    <property type="entry name" value="TRANSCRIPTIONAL REGULATOR MRAZ"/>
    <property type="match status" value="1"/>
</dbReference>
<comment type="subcellular location">
    <subcellularLocation>
        <location evidence="7">Cytoplasm</location>
        <location evidence="7">Nucleoid</location>
    </subcellularLocation>
</comment>
<feature type="domain" description="SpoVT-AbrB" evidence="8">
    <location>
        <begin position="89"/>
        <end position="132"/>
    </location>
</feature>
<dbReference type="HAMAP" id="MF_01008">
    <property type="entry name" value="MraZ"/>
    <property type="match status" value="1"/>
</dbReference>
<comment type="similarity">
    <text evidence="7">Belongs to the MraZ family.</text>
</comment>
<dbReference type="InterPro" id="IPR035644">
    <property type="entry name" value="MraZ_C"/>
</dbReference>
<dbReference type="InterPro" id="IPR003444">
    <property type="entry name" value="MraZ"/>
</dbReference>
<proteinExistence type="inferred from homology"/>
<dbReference type="Gene3D" id="3.40.1550.20">
    <property type="entry name" value="Transcriptional regulator MraZ domain"/>
    <property type="match status" value="1"/>
</dbReference>
<dbReference type="InterPro" id="IPR020603">
    <property type="entry name" value="MraZ_dom"/>
</dbReference>
<sequence length="157" mass="17917">MTRDFFHGYAMNAVDAKNRLSVPAAYRDVIERRTQTRTVVLAPHPRGLPCLVGYDIGRTARLQDQIDAKYGADYGEDRENEARALFGLSEDVNYDENGRFILSADLRDWAELEKHVFFIATGDYFEVWNPQILLKERGQDPLIARLVKRQLDAKGAA</sequence>
<keyword evidence="4 7" id="KW-0805">Transcription regulation</keyword>
<dbReference type="PROSITE" id="PS51740">
    <property type="entry name" value="SPOVT_ABRB"/>
    <property type="match status" value="2"/>
</dbReference>